<keyword evidence="5" id="KW-0949">S-adenosyl-L-methionine</keyword>
<feature type="transmembrane region" description="Helical" evidence="8">
    <location>
        <begin position="68"/>
        <end position="87"/>
    </location>
</feature>
<feature type="region of interest" description="Disordered" evidence="7">
    <location>
        <begin position="322"/>
        <end position="385"/>
    </location>
</feature>
<feature type="compositionally biased region" description="Low complexity" evidence="7">
    <location>
        <begin position="337"/>
        <end position="346"/>
    </location>
</feature>
<dbReference type="SUPFAM" id="SSF54277">
    <property type="entry name" value="CAD &amp; PB1 domains"/>
    <property type="match status" value="1"/>
</dbReference>
<accession>A0AA88VSZ3</accession>
<dbReference type="Pfam" id="PF00564">
    <property type="entry name" value="PB1"/>
    <property type="match status" value="1"/>
</dbReference>
<dbReference type="PANTHER" id="PTHR11579:SF28">
    <property type="entry name" value="PROTEIN-L-ISOASPARTATE O-METHYLTRANSFERASE 1"/>
    <property type="match status" value="1"/>
</dbReference>
<feature type="compositionally biased region" description="Low complexity" evidence="7">
    <location>
        <begin position="354"/>
        <end position="382"/>
    </location>
</feature>
<dbReference type="Pfam" id="PF01135">
    <property type="entry name" value="PCMT"/>
    <property type="match status" value="1"/>
</dbReference>
<keyword evidence="8" id="KW-1133">Transmembrane helix</keyword>
<keyword evidence="8" id="KW-0812">Transmembrane</keyword>
<proteinExistence type="inferred from homology"/>
<comment type="catalytic activity">
    <reaction evidence="6">
        <text>[protein]-L-isoaspartate + S-adenosyl-L-methionine = [protein]-L-isoaspartate alpha-methyl ester + S-adenosyl-L-homocysteine</text>
        <dbReference type="Rhea" id="RHEA:12705"/>
        <dbReference type="Rhea" id="RHEA-COMP:12143"/>
        <dbReference type="Rhea" id="RHEA-COMP:12144"/>
        <dbReference type="ChEBI" id="CHEBI:57856"/>
        <dbReference type="ChEBI" id="CHEBI:59789"/>
        <dbReference type="ChEBI" id="CHEBI:90596"/>
        <dbReference type="ChEBI" id="CHEBI:90598"/>
        <dbReference type="EC" id="2.1.1.77"/>
    </reaction>
</comment>
<dbReference type="PROSITE" id="PS01279">
    <property type="entry name" value="PCMT"/>
    <property type="match status" value="1"/>
</dbReference>
<evidence type="ECO:0000256" key="8">
    <source>
        <dbReference type="SAM" id="Phobius"/>
    </source>
</evidence>
<keyword evidence="4" id="KW-0808">Transferase</keyword>
<dbReference type="GO" id="GO:0004719">
    <property type="term" value="F:protein-L-isoaspartate (D-aspartate) O-methyltransferase activity"/>
    <property type="evidence" value="ECO:0007669"/>
    <property type="project" value="UniProtKB-EC"/>
</dbReference>
<evidence type="ECO:0000256" key="6">
    <source>
        <dbReference type="ARBA" id="ARBA00029295"/>
    </source>
</evidence>
<dbReference type="InterPro" id="IPR000682">
    <property type="entry name" value="PCMT"/>
</dbReference>
<dbReference type="InterPro" id="IPR029063">
    <property type="entry name" value="SAM-dependent_MTases_sf"/>
</dbReference>
<dbReference type="CDD" id="cd02440">
    <property type="entry name" value="AdoMet_MTases"/>
    <property type="match status" value="1"/>
</dbReference>
<gene>
    <name evidence="10" type="ORF">RJ639_008768</name>
</gene>
<dbReference type="GO" id="GO:0032259">
    <property type="term" value="P:methylation"/>
    <property type="evidence" value="ECO:0007669"/>
    <property type="project" value="UniProtKB-KW"/>
</dbReference>
<evidence type="ECO:0000259" key="9">
    <source>
        <dbReference type="Pfam" id="PF00564"/>
    </source>
</evidence>
<evidence type="ECO:0000313" key="10">
    <source>
        <dbReference type="EMBL" id="KAK3014841.1"/>
    </source>
</evidence>
<evidence type="ECO:0000256" key="3">
    <source>
        <dbReference type="ARBA" id="ARBA00022603"/>
    </source>
</evidence>
<evidence type="ECO:0000256" key="4">
    <source>
        <dbReference type="ARBA" id="ARBA00022679"/>
    </source>
</evidence>
<dbReference type="PANTHER" id="PTHR11579">
    <property type="entry name" value="PROTEIN-L-ISOASPARTATE O-METHYLTRANSFERASE"/>
    <property type="match status" value="1"/>
</dbReference>
<dbReference type="FunFam" id="3.40.50.150:FF:000027">
    <property type="entry name" value="Protein-L-isoaspartate O-methyltransferase"/>
    <property type="match status" value="1"/>
</dbReference>
<dbReference type="AlphaFoldDB" id="A0AA88VSZ3"/>
<keyword evidence="11" id="KW-1185">Reference proteome</keyword>
<name>A0AA88VSZ3_9ASTE</name>
<comment type="similarity">
    <text evidence="1">Belongs to the methyltransferase superfamily. L-isoaspartyl/D-aspartyl protein methyltransferase family.</text>
</comment>
<organism evidence="10 11">
    <name type="scientific">Escallonia herrerae</name>
    <dbReference type="NCBI Taxonomy" id="1293975"/>
    <lineage>
        <taxon>Eukaryota</taxon>
        <taxon>Viridiplantae</taxon>
        <taxon>Streptophyta</taxon>
        <taxon>Embryophyta</taxon>
        <taxon>Tracheophyta</taxon>
        <taxon>Spermatophyta</taxon>
        <taxon>Magnoliopsida</taxon>
        <taxon>eudicotyledons</taxon>
        <taxon>Gunneridae</taxon>
        <taxon>Pentapetalae</taxon>
        <taxon>asterids</taxon>
        <taxon>campanulids</taxon>
        <taxon>Escalloniales</taxon>
        <taxon>Escalloniaceae</taxon>
        <taxon>Escallonia</taxon>
    </lineage>
</organism>
<dbReference type="NCBIfam" id="TIGR00080">
    <property type="entry name" value="pimt"/>
    <property type="match status" value="1"/>
</dbReference>
<comment type="caution">
    <text evidence="10">The sequence shown here is derived from an EMBL/GenBank/DDBJ whole genome shotgun (WGS) entry which is preliminary data.</text>
</comment>
<keyword evidence="3" id="KW-0489">Methyltransferase</keyword>
<evidence type="ECO:0000313" key="11">
    <source>
        <dbReference type="Proteomes" id="UP001188597"/>
    </source>
</evidence>
<evidence type="ECO:0000256" key="1">
    <source>
        <dbReference type="ARBA" id="ARBA00005369"/>
    </source>
</evidence>
<reference evidence="10" key="1">
    <citation type="submission" date="2022-12" db="EMBL/GenBank/DDBJ databases">
        <title>Draft genome assemblies for two species of Escallonia (Escalloniales).</title>
        <authorList>
            <person name="Chanderbali A."/>
            <person name="Dervinis C."/>
            <person name="Anghel I."/>
            <person name="Soltis D."/>
            <person name="Soltis P."/>
            <person name="Zapata F."/>
        </authorList>
    </citation>
    <scope>NUCLEOTIDE SEQUENCE</scope>
    <source>
        <strain evidence="10">UCBG64.0493</strain>
        <tissue evidence="10">Leaf</tissue>
    </source>
</reference>
<dbReference type="EC" id="2.1.1.77" evidence="2"/>
<sequence>MKMPPALIAYGYRYFAPLRLRLLTFTHHRLLPPSLADPSAAALSPCGLSSRTPFTGNSVFRKMEVMRWIYVFSLSSVLFYVCLQRFWTGSGINRNKGMVENLQRYGVISSKKVAEVMETIDRALFVPAGTPAYVDSPMQIGYNATISAPHMHAACLQLLEENLQPGMHVLDVGSGTGYLTACFAIMVGPEGCAVGVEHIPELVTGAIENVKKSAAAPLLKDGSLSLHVGDGRLGWLEFAPYDAIHVGAAASEIPQPLIDQLKPGGKMVIPVGNIFQDLKVVEKKLDGSLSVRSETSVRYVPLTSIVYENTHDVCALDIEETSGHKQEETTPNHLPFSTAPSLSRSTPPSPLSSPPSNHSTHSLPPRSNSASPSSPSSRPTSPKALISVTNDDDLAHMMHEYDRLFRTSSKPARLRLFLFPVNPPSPAQSFGSSEDRSDRKRFMEALNSGPVQSPPSPSAVAFAPPGNADFLFGSDKGMQLPFWIG</sequence>
<feature type="domain" description="PB1" evidence="9">
    <location>
        <begin position="384"/>
        <end position="420"/>
    </location>
</feature>
<dbReference type="SUPFAM" id="SSF53335">
    <property type="entry name" value="S-adenosyl-L-methionine-dependent methyltransferases"/>
    <property type="match status" value="1"/>
</dbReference>
<dbReference type="GO" id="GO:0005737">
    <property type="term" value="C:cytoplasm"/>
    <property type="evidence" value="ECO:0007669"/>
    <property type="project" value="TreeGrafter"/>
</dbReference>
<protein>
    <recommendedName>
        <fullName evidence="2">protein-L-isoaspartate(D-aspartate) O-methyltransferase</fullName>
        <ecNumber evidence="2">2.1.1.77</ecNumber>
    </recommendedName>
</protein>
<evidence type="ECO:0000256" key="7">
    <source>
        <dbReference type="SAM" id="MobiDB-lite"/>
    </source>
</evidence>
<evidence type="ECO:0000256" key="2">
    <source>
        <dbReference type="ARBA" id="ARBA00011890"/>
    </source>
</evidence>
<evidence type="ECO:0000256" key="5">
    <source>
        <dbReference type="ARBA" id="ARBA00022691"/>
    </source>
</evidence>
<keyword evidence="8" id="KW-0472">Membrane</keyword>
<dbReference type="GO" id="GO:0030091">
    <property type="term" value="P:protein repair"/>
    <property type="evidence" value="ECO:0007669"/>
    <property type="project" value="UniProtKB-ARBA"/>
</dbReference>
<dbReference type="Proteomes" id="UP001188597">
    <property type="component" value="Unassembled WGS sequence"/>
</dbReference>
<dbReference type="EMBL" id="JAVXUP010001188">
    <property type="protein sequence ID" value="KAK3014841.1"/>
    <property type="molecule type" value="Genomic_DNA"/>
</dbReference>
<dbReference type="Gene3D" id="3.40.50.150">
    <property type="entry name" value="Vaccinia Virus protein VP39"/>
    <property type="match status" value="1"/>
</dbReference>
<dbReference type="InterPro" id="IPR000270">
    <property type="entry name" value="PB1_dom"/>
</dbReference>